<comment type="caution">
    <text evidence="3">The sequence shown here is derived from an EMBL/GenBank/DDBJ whole genome shotgun (WGS) entry which is preliminary data.</text>
</comment>
<organism evidence="3 4">
    <name type="scientific">Roseiconus lacunae</name>
    <dbReference type="NCBI Taxonomy" id="2605694"/>
    <lineage>
        <taxon>Bacteria</taxon>
        <taxon>Pseudomonadati</taxon>
        <taxon>Planctomycetota</taxon>
        <taxon>Planctomycetia</taxon>
        <taxon>Pirellulales</taxon>
        <taxon>Pirellulaceae</taxon>
        <taxon>Roseiconus</taxon>
    </lineage>
</organism>
<protein>
    <submittedName>
        <fullName evidence="3">Uncharacterized protein</fullName>
    </submittedName>
</protein>
<feature type="signal peptide" evidence="2">
    <location>
        <begin position="1"/>
        <end position="20"/>
    </location>
</feature>
<evidence type="ECO:0000256" key="2">
    <source>
        <dbReference type="SAM" id="SignalP"/>
    </source>
</evidence>
<feature type="region of interest" description="Disordered" evidence="1">
    <location>
        <begin position="72"/>
        <end position="104"/>
    </location>
</feature>
<evidence type="ECO:0000256" key="1">
    <source>
        <dbReference type="SAM" id="MobiDB-lite"/>
    </source>
</evidence>
<gene>
    <name evidence="3" type="ORF">QTN89_01615</name>
</gene>
<dbReference type="Proteomes" id="UP001239462">
    <property type="component" value="Unassembled WGS sequence"/>
</dbReference>
<reference evidence="3 4" key="1">
    <citation type="submission" date="2023-06" db="EMBL/GenBank/DDBJ databases">
        <title>Roseiconus lacunae JC819 isolated from Gulf of Mannar region, Tamil Nadu.</title>
        <authorList>
            <person name="Pk S."/>
            <person name="Ch S."/>
            <person name="Ch V.R."/>
        </authorList>
    </citation>
    <scope>NUCLEOTIDE SEQUENCE [LARGE SCALE GENOMIC DNA]</scope>
    <source>
        <strain evidence="3 4">JC819</strain>
    </source>
</reference>
<feature type="chain" id="PRO_5046508972" evidence="2">
    <location>
        <begin position="21"/>
        <end position="104"/>
    </location>
</feature>
<dbReference type="EMBL" id="JASZZN010000001">
    <property type="protein sequence ID" value="MDM4014108.1"/>
    <property type="molecule type" value="Genomic_DNA"/>
</dbReference>
<sequence length="104" mass="12152">MRRLLCFAAIMIAMMSVTTAGNPYLYNQYRAALNARRYAAWQLQRRYQPRPWYYSQPIVRPYYYPVPTILPSTNNRSYPQPALRGYSPQPALRGYTPSPALQSQ</sequence>
<proteinExistence type="predicted"/>
<keyword evidence="4" id="KW-1185">Reference proteome</keyword>
<keyword evidence="2" id="KW-0732">Signal</keyword>
<name>A0ABT7PCM9_9BACT</name>
<accession>A0ABT7PCM9</accession>
<dbReference type="RefSeq" id="WP_149495027.1">
    <property type="nucleotide sequence ID" value="NZ_CP141221.1"/>
</dbReference>
<evidence type="ECO:0000313" key="4">
    <source>
        <dbReference type="Proteomes" id="UP001239462"/>
    </source>
</evidence>
<evidence type="ECO:0000313" key="3">
    <source>
        <dbReference type="EMBL" id="MDM4014108.1"/>
    </source>
</evidence>